<keyword evidence="9 13" id="KW-0472">Membrane</keyword>
<feature type="signal peptide" evidence="14">
    <location>
        <begin position="1"/>
        <end position="22"/>
    </location>
</feature>
<dbReference type="SMART" id="SM00112">
    <property type="entry name" value="CA"/>
    <property type="match status" value="7"/>
</dbReference>
<accession>A0AAV2HKI4</accession>
<dbReference type="Gene3D" id="2.60.40.60">
    <property type="entry name" value="Cadherins"/>
    <property type="match status" value="7"/>
</dbReference>
<keyword evidence="5" id="KW-0677">Repeat</keyword>
<feature type="domain" description="Cadherin" evidence="15">
    <location>
        <begin position="24"/>
        <end position="137"/>
    </location>
</feature>
<feature type="compositionally biased region" description="Polar residues" evidence="12">
    <location>
        <begin position="914"/>
        <end position="926"/>
    </location>
</feature>
<keyword evidence="8 13" id="KW-1133">Transmembrane helix</keyword>
<feature type="compositionally biased region" description="Polar residues" evidence="12">
    <location>
        <begin position="935"/>
        <end position="944"/>
    </location>
</feature>
<dbReference type="GO" id="GO:0005509">
    <property type="term" value="F:calcium ion binding"/>
    <property type="evidence" value="ECO:0007669"/>
    <property type="project" value="UniProtKB-UniRule"/>
</dbReference>
<dbReference type="AlphaFoldDB" id="A0AAV2HKI4"/>
<evidence type="ECO:0000256" key="1">
    <source>
        <dbReference type="ARBA" id="ARBA00004251"/>
    </source>
</evidence>
<feature type="transmembrane region" description="Helical" evidence="13">
    <location>
        <begin position="791"/>
        <end position="817"/>
    </location>
</feature>
<keyword evidence="6 11" id="KW-0106">Calcium</keyword>
<gene>
    <name evidence="16" type="ORF">GSLYS_00008458001</name>
</gene>
<dbReference type="Pfam" id="PF00028">
    <property type="entry name" value="Cadherin"/>
    <property type="match status" value="6"/>
</dbReference>
<feature type="compositionally biased region" description="Low complexity" evidence="12">
    <location>
        <begin position="967"/>
        <end position="978"/>
    </location>
</feature>
<feature type="region of interest" description="Disordered" evidence="12">
    <location>
        <begin position="862"/>
        <end position="1057"/>
    </location>
</feature>
<evidence type="ECO:0000256" key="5">
    <source>
        <dbReference type="ARBA" id="ARBA00022737"/>
    </source>
</evidence>
<dbReference type="InterPro" id="IPR020894">
    <property type="entry name" value="Cadherin_CS"/>
</dbReference>
<feature type="domain" description="Cadherin" evidence="15">
    <location>
        <begin position="138"/>
        <end position="248"/>
    </location>
</feature>
<evidence type="ECO:0000256" key="10">
    <source>
        <dbReference type="ARBA" id="ARBA00023180"/>
    </source>
</evidence>
<dbReference type="PROSITE" id="PS00232">
    <property type="entry name" value="CADHERIN_1"/>
    <property type="match status" value="3"/>
</dbReference>
<keyword evidence="10" id="KW-0325">Glycoprotein</keyword>
<dbReference type="InterPro" id="IPR013164">
    <property type="entry name" value="Cadherin_N"/>
</dbReference>
<dbReference type="PANTHER" id="PTHR24028">
    <property type="entry name" value="CADHERIN-87A"/>
    <property type="match status" value="1"/>
</dbReference>
<proteinExistence type="predicted"/>
<dbReference type="InterPro" id="IPR050174">
    <property type="entry name" value="Protocadherin/Cadherin-CA"/>
</dbReference>
<evidence type="ECO:0000256" key="12">
    <source>
        <dbReference type="SAM" id="MobiDB-lite"/>
    </source>
</evidence>
<dbReference type="PRINTS" id="PR00205">
    <property type="entry name" value="CADHERIN"/>
</dbReference>
<dbReference type="EMBL" id="CAXITT010000173">
    <property type="protein sequence ID" value="CAL1534498.1"/>
    <property type="molecule type" value="Genomic_DNA"/>
</dbReference>
<evidence type="ECO:0000256" key="8">
    <source>
        <dbReference type="ARBA" id="ARBA00022989"/>
    </source>
</evidence>
<feature type="domain" description="Cadherin" evidence="15">
    <location>
        <begin position="249"/>
        <end position="462"/>
    </location>
</feature>
<evidence type="ECO:0000313" key="17">
    <source>
        <dbReference type="Proteomes" id="UP001497497"/>
    </source>
</evidence>
<dbReference type="FunFam" id="2.60.40.60:FF:000033">
    <property type="entry name" value="FAT atypical cadherin 1"/>
    <property type="match status" value="1"/>
</dbReference>
<evidence type="ECO:0000256" key="6">
    <source>
        <dbReference type="ARBA" id="ARBA00022837"/>
    </source>
</evidence>
<keyword evidence="4 14" id="KW-0732">Signal</keyword>
<dbReference type="GO" id="GO:0005886">
    <property type="term" value="C:plasma membrane"/>
    <property type="evidence" value="ECO:0007669"/>
    <property type="project" value="UniProtKB-SubCell"/>
</dbReference>
<dbReference type="InterPro" id="IPR002126">
    <property type="entry name" value="Cadherin-like_dom"/>
</dbReference>
<name>A0AAV2HKI4_LYMST</name>
<dbReference type="PANTHER" id="PTHR24028:SF146">
    <property type="entry name" value="CADHERIN 96CB, ISOFORM D-RELATED"/>
    <property type="match status" value="1"/>
</dbReference>
<keyword evidence="7" id="KW-0130">Cell adhesion</keyword>
<sequence length="1139" mass="124418">MDALSSSVWLLIAFGVLALSGAQKTPEITYNITEELPLGTKVGSMSDLPNFFSNVTDRKQIQYIILGQGSPLFNISSADGVITVAQRIDRDVLCPVQRDCVQNITVVINQNRNSGYESRVVAVGFRIIDINDNAPRFDLEKIVLKFTEGNSPDSVLKITGANDADFNPEFKVKNYALNKFRNVFDLSASKALDGSSEIELRLRKSLDRETVPLYDFTITAYDGGSPPLSSVLNVTIEVTDVNDNTPVFLNHTYAVSLDGKISIGTVILQVSATDADEGKNALVSYDFSSIHKTSVEHFYQIDPASGNISVVGPLKPGTMEFIVEAQDSGNPPLKIQTYVSVNVVNTGNTPPRVSINTLGGGSDRNAVASVLEPGGRGLFVALVNVDDDDGDDVACVISNEVFKMEPVENKGYKIVLQGTVDRETRDTYNLSVACVDKGDPPLNTTAYLTVKIQDANDNAPEFTQNRYSRTLLEGRKKNEFVLKVSAADKDAGSNAETVYSFDPDYRSFFAMDPNTGVITAVGDLDREATPVMKFNVFATDKGAPPLTSTAEVVVILEDVNDNAPEFDTKIFRFQAFEEVQNASIIGVLAARDLDEGANSQMDFFFTGSLDGADGAFSVLPNGSILSTSKLDREERVNYSFSVMVRDKGNPPLMSTASVVIEVLDINDNAPIILFPKTPNHTILISTFPEPGAILSKVIAYDDDAGENGTLRFTLNSGNEDRAFEITEDTGEFKITNPSNLKNFKRYEIAITVSDRGQHPKFNTTSLKVDVQFDNMTRELAIGGGHKKQEDYIIIVAVVAAVTVVFSTLIIVAICVVFQKDRVSHRKNAPKGDFHNMHVSDGFNDEEKVNTIVRDSPFVASNQPYSMNNLSSPPSGDKQLGGGEDGTFFQVKHGHPGHNEQFQNSGKGKAVSFSIDETATPSPSSRHASPRDETPLFSTFGSPHSRSCDGDMYQQRSSMMRQNDDVTSDTSADTTTSDSGRGNSVDDVNFDQIMKGELSPRLSSRRRSDEFQMAPRKTMAPDTLGRASYHVRFSQTPDKSFPPELPPKQKSSSNPYEGGRHFSRVEFKDNPFASKMIGVHGQHLPSAANNNMHQKLNLLASRQLSVTSMDDDASTTTSGSYVINPDDFRMETFVGSDVIV</sequence>
<dbReference type="CDD" id="cd11304">
    <property type="entry name" value="Cadherin_repeat"/>
    <property type="match status" value="6"/>
</dbReference>
<keyword evidence="2" id="KW-1003">Cell membrane</keyword>
<reference evidence="16 17" key="1">
    <citation type="submission" date="2024-04" db="EMBL/GenBank/DDBJ databases">
        <authorList>
            <consortium name="Genoscope - CEA"/>
            <person name="William W."/>
        </authorList>
    </citation>
    <scope>NUCLEOTIDE SEQUENCE [LARGE SCALE GENOMIC DNA]</scope>
</reference>
<evidence type="ECO:0000256" key="7">
    <source>
        <dbReference type="ARBA" id="ARBA00022889"/>
    </source>
</evidence>
<dbReference type="InterPro" id="IPR015919">
    <property type="entry name" value="Cadherin-like_sf"/>
</dbReference>
<evidence type="ECO:0000256" key="2">
    <source>
        <dbReference type="ARBA" id="ARBA00022475"/>
    </source>
</evidence>
<feature type="domain" description="Cadherin" evidence="15">
    <location>
        <begin position="676"/>
        <end position="770"/>
    </location>
</feature>
<evidence type="ECO:0000256" key="11">
    <source>
        <dbReference type="PROSITE-ProRule" id="PRU00043"/>
    </source>
</evidence>
<evidence type="ECO:0000256" key="3">
    <source>
        <dbReference type="ARBA" id="ARBA00022692"/>
    </source>
</evidence>
<evidence type="ECO:0000313" key="16">
    <source>
        <dbReference type="EMBL" id="CAL1534498.1"/>
    </source>
</evidence>
<dbReference type="FunFam" id="2.60.40.60:FF:000007">
    <property type="entry name" value="Protocadherin alpha 2"/>
    <property type="match status" value="1"/>
</dbReference>
<keyword evidence="17" id="KW-1185">Reference proteome</keyword>
<dbReference type="Pfam" id="PF08266">
    <property type="entry name" value="Cadherin_2"/>
    <property type="match status" value="1"/>
</dbReference>
<feature type="compositionally biased region" description="Polar residues" evidence="12">
    <location>
        <begin position="862"/>
        <end position="873"/>
    </location>
</feature>
<dbReference type="GO" id="GO:0007156">
    <property type="term" value="P:homophilic cell adhesion via plasma membrane adhesion molecules"/>
    <property type="evidence" value="ECO:0007669"/>
    <property type="project" value="InterPro"/>
</dbReference>
<keyword evidence="3 13" id="KW-0812">Transmembrane</keyword>
<protein>
    <recommendedName>
        <fullName evidence="15">Cadherin domain-containing protein</fullName>
    </recommendedName>
</protein>
<dbReference type="PROSITE" id="PS50268">
    <property type="entry name" value="CADHERIN_2"/>
    <property type="match status" value="6"/>
</dbReference>
<comment type="subcellular location">
    <subcellularLocation>
        <location evidence="1">Cell membrane</location>
        <topology evidence="1">Single-pass type I membrane protein</topology>
    </subcellularLocation>
</comment>
<feature type="domain" description="Cadherin" evidence="15">
    <location>
        <begin position="567"/>
        <end position="672"/>
    </location>
</feature>
<evidence type="ECO:0000256" key="9">
    <source>
        <dbReference type="ARBA" id="ARBA00023136"/>
    </source>
</evidence>
<comment type="caution">
    <text evidence="16">The sequence shown here is derived from an EMBL/GenBank/DDBJ whole genome shotgun (WGS) entry which is preliminary data.</text>
</comment>
<dbReference type="Proteomes" id="UP001497497">
    <property type="component" value="Unassembled WGS sequence"/>
</dbReference>
<feature type="chain" id="PRO_5043629109" description="Cadherin domain-containing protein" evidence="14">
    <location>
        <begin position="23"/>
        <end position="1139"/>
    </location>
</feature>
<evidence type="ECO:0000256" key="4">
    <source>
        <dbReference type="ARBA" id="ARBA00022729"/>
    </source>
</evidence>
<dbReference type="FunFam" id="2.60.40.60:FF:000002">
    <property type="entry name" value="Protocadherin alpha 2"/>
    <property type="match status" value="1"/>
</dbReference>
<dbReference type="SUPFAM" id="SSF49313">
    <property type="entry name" value="Cadherin-like"/>
    <property type="match status" value="6"/>
</dbReference>
<evidence type="ECO:0000256" key="13">
    <source>
        <dbReference type="SAM" id="Phobius"/>
    </source>
</evidence>
<organism evidence="16 17">
    <name type="scientific">Lymnaea stagnalis</name>
    <name type="common">Great pond snail</name>
    <name type="synonym">Helix stagnalis</name>
    <dbReference type="NCBI Taxonomy" id="6523"/>
    <lineage>
        <taxon>Eukaryota</taxon>
        <taxon>Metazoa</taxon>
        <taxon>Spiralia</taxon>
        <taxon>Lophotrochozoa</taxon>
        <taxon>Mollusca</taxon>
        <taxon>Gastropoda</taxon>
        <taxon>Heterobranchia</taxon>
        <taxon>Euthyneura</taxon>
        <taxon>Panpulmonata</taxon>
        <taxon>Hygrophila</taxon>
        <taxon>Lymnaeoidea</taxon>
        <taxon>Lymnaeidae</taxon>
        <taxon>Lymnaea</taxon>
    </lineage>
</organism>
<feature type="domain" description="Cadherin" evidence="15">
    <location>
        <begin position="463"/>
        <end position="566"/>
    </location>
</feature>
<evidence type="ECO:0000256" key="14">
    <source>
        <dbReference type="SAM" id="SignalP"/>
    </source>
</evidence>
<evidence type="ECO:0000259" key="15">
    <source>
        <dbReference type="PROSITE" id="PS50268"/>
    </source>
</evidence>
<dbReference type="FunFam" id="2.60.40.60:FF:000020">
    <property type="entry name" value="Dachsous cadherin-related 1b"/>
    <property type="match status" value="1"/>
</dbReference>
<dbReference type="FunFam" id="2.60.40.60:FF:000004">
    <property type="entry name" value="Protocadherin 1 gamma 2"/>
    <property type="match status" value="1"/>
</dbReference>